<reference evidence="2" key="1">
    <citation type="submission" date="2020-11" db="EMBL/GenBank/DDBJ databases">
        <authorList>
            <person name="Whitehead M."/>
        </authorList>
    </citation>
    <scope>NUCLEOTIDE SEQUENCE</scope>
    <source>
        <strain evidence="2">EGII</strain>
    </source>
</reference>
<feature type="compositionally biased region" description="Low complexity" evidence="1">
    <location>
        <begin position="81"/>
        <end position="95"/>
    </location>
</feature>
<evidence type="ECO:0000256" key="1">
    <source>
        <dbReference type="SAM" id="MobiDB-lite"/>
    </source>
</evidence>
<feature type="compositionally biased region" description="Basic and acidic residues" evidence="1">
    <location>
        <begin position="131"/>
        <end position="140"/>
    </location>
</feature>
<comment type="caution">
    <text evidence="2">The sequence shown here is derived from an EMBL/GenBank/DDBJ whole genome shotgun (WGS) entry which is preliminary data.</text>
</comment>
<accession>A0A811VE81</accession>
<sequence length="214" mass="24711">MTCLSDIDLATLHKCRLEERLNYKLAWGAATTNRLTAAYYPHYQLQQYQHHQLALHQNNHQKQQQQQAQKSTAHSRNAAAQNKQQKSKQQQQQQKQVDKDKQQQHQQQTSAINKSVGTSTNTLSHSRLQHQSHDGGKGKFATDDLLNGNCIEFSNKMQHLNLNFDDDALSDHQKVQHKSRKSCAEEGRRRLLEDGPNCNYFTATKRRQRSGTWP</sequence>
<keyword evidence="3" id="KW-1185">Reference proteome</keyword>
<gene>
    <name evidence="2" type="ORF">CCAP1982_LOCUS20576</name>
</gene>
<dbReference type="OrthoDB" id="24581at2759"/>
<feature type="compositionally biased region" description="Low complexity" evidence="1">
    <location>
        <begin position="55"/>
        <end position="70"/>
    </location>
</feature>
<organism evidence="2 3">
    <name type="scientific">Ceratitis capitata</name>
    <name type="common">Mediterranean fruit fly</name>
    <name type="synonym">Tephritis capitata</name>
    <dbReference type="NCBI Taxonomy" id="7213"/>
    <lineage>
        <taxon>Eukaryota</taxon>
        <taxon>Metazoa</taxon>
        <taxon>Ecdysozoa</taxon>
        <taxon>Arthropoda</taxon>
        <taxon>Hexapoda</taxon>
        <taxon>Insecta</taxon>
        <taxon>Pterygota</taxon>
        <taxon>Neoptera</taxon>
        <taxon>Endopterygota</taxon>
        <taxon>Diptera</taxon>
        <taxon>Brachycera</taxon>
        <taxon>Muscomorpha</taxon>
        <taxon>Tephritoidea</taxon>
        <taxon>Tephritidae</taxon>
        <taxon>Ceratitis</taxon>
        <taxon>Ceratitis</taxon>
    </lineage>
</organism>
<dbReference type="Proteomes" id="UP000606786">
    <property type="component" value="Unassembled WGS sequence"/>
</dbReference>
<evidence type="ECO:0000313" key="3">
    <source>
        <dbReference type="Proteomes" id="UP000606786"/>
    </source>
</evidence>
<feature type="compositionally biased region" description="Polar residues" evidence="1">
    <location>
        <begin position="109"/>
        <end position="126"/>
    </location>
</feature>
<dbReference type="EMBL" id="CAJHJT010000056">
    <property type="protein sequence ID" value="CAD7012492.1"/>
    <property type="molecule type" value="Genomic_DNA"/>
</dbReference>
<proteinExistence type="predicted"/>
<name>A0A811VE81_CERCA</name>
<evidence type="ECO:0000313" key="2">
    <source>
        <dbReference type="EMBL" id="CAD7012492.1"/>
    </source>
</evidence>
<dbReference type="AlphaFoldDB" id="A0A811VE81"/>
<feature type="region of interest" description="Disordered" evidence="1">
    <location>
        <begin position="55"/>
        <end position="140"/>
    </location>
</feature>
<protein>
    <submittedName>
        <fullName evidence="2">(Mediterranean fruit fly) hypothetical protein</fullName>
    </submittedName>
</protein>
<feature type="compositionally biased region" description="Polar residues" evidence="1">
    <location>
        <begin position="71"/>
        <end position="80"/>
    </location>
</feature>